<dbReference type="EMBL" id="GG692400">
    <property type="protein sequence ID" value="EER31980.1"/>
    <property type="molecule type" value="Genomic_DNA"/>
</dbReference>
<dbReference type="eggNOG" id="KOG2821">
    <property type="taxonomic scope" value="Eukaryota"/>
</dbReference>
<dbReference type="Proteomes" id="UP000002037">
    <property type="component" value="Unassembled WGS sequence"/>
</dbReference>
<evidence type="ECO:0000256" key="1">
    <source>
        <dbReference type="ARBA" id="ARBA00021346"/>
    </source>
</evidence>
<organism evidence="4 5">
    <name type="scientific">Candida tropicalis (strain ATCC MYA-3404 / T1)</name>
    <name type="common">Yeast</name>
    <dbReference type="NCBI Taxonomy" id="294747"/>
    <lineage>
        <taxon>Eukaryota</taxon>
        <taxon>Fungi</taxon>
        <taxon>Dikarya</taxon>
        <taxon>Ascomycota</taxon>
        <taxon>Saccharomycotina</taxon>
        <taxon>Pichiomycetes</taxon>
        <taxon>Debaryomycetaceae</taxon>
        <taxon>Candida/Lodderomyces clade</taxon>
        <taxon>Candida</taxon>
    </lineage>
</organism>
<sequence>MESQFKNTKPKKLPTLTQLLIAKLKRHVSQISDVGNTPFHLLEPVLQQMPFKQLKQLEENCNQLIPHSDKLWMKLIVKDFPNRPVKIDPLKSSSPTSSSTTSFNNMPYKSLYFKYCKDRDDFRKDSARKLRNANKSIEKEKSKTKIIAVDQVLRDPSIRKVNSTSSNPGFTKSIQPINKNSILQKAKRDTVQSRNLLFARNQYIKPYDPFHAFKVNDTRSNNDPIRPPRSSSVRRTTFFNATSESLKNSTTASTITTTRTKPRLRTDDAMKPESDKPLPITSPVKPPLTSQKSSIFIQRKRKSPSPMTKTTSTSKRIKKPVQQKEPPSKIKRLKSSIFS</sequence>
<protein>
    <recommendedName>
        <fullName evidence="1">Elongin-A</fullName>
    </recommendedName>
</protein>
<dbReference type="Pfam" id="PF06881">
    <property type="entry name" value="Elongin_A"/>
    <property type="match status" value="1"/>
</dbReference>
<dbReference type="GO" id="GO:0070449">
    <property type="term" value="C:elongin complex"/>
    <property type="evidence" value="ECO:0007669"/>
    <property type="project" value="InterPro"/>
</dbReference>
<dbReference type="PANTHER" id="PTHR15141">
    <property type="entry name" value="TRANSCRIPTION ELONGATION FACTOR B POLYPEPTIDE 3"/>
    <property type="match status" value="1"/>
</dbReference>
<dbReference type="AlphaFoldDB" id="C5MFC0"/>
<feature type="compositionally biased region" description="Basic and acidic residues" evidence="2">
    <location>
        <begin position="264"/>
        <end position="276"/>
    </location>
</feature>
<feature type="region of interest" description="Disordered" evidence="2">
    <location>
        <begin position="213"/>
        <end position="339"/>
    </location>
</feature>
<reference evidence="4 5" key="1">
    <citation type="journal article" date="2009" name="Nature">
        <title>Evolution of pathogenicity and sexual reproduction in eight Candida genomes.</title>
        <authorList>
            <person name="Butler G."/>
            <person name="Rasmussen M.D."/>
            <person name="Lin M.F."/>
            <person name="Santos M.A."/>
            <person name="Sakthikumar S."/>
            <person name="Munro C.A."/>
            <person name="Rheinbay E."/>
            <person name="Grabherr M."/>
            <person name="Forche A."/>
            <person name="Reedy J.L."/>
            <person name="Agrafioti I."/>
            <person name="Arnaud M.B."/>
            <person name="Bates S."/>
            <person name="Brown A.J."/>
            <person name="Brunke S."/>
            <person name="Costanzo M.C."/>
            <person name="Fitzpatrick D.A."/>
            <person name="de Groot P.W."/>
            <person name="Harris D."/>
            <person name="Hoyer L.L."/>
            <person name="Hube B."/>
            <person name="Klis F.M."/>
            <person name="Kodira C."/>
            <person name="Lennard N."/>
            <person name="Logue M.E."/>
            <person name="Martin R."/>
            <person name="Neiman A.M."/>
            <person name="Nikolaou E."/>
            <person name="Quail M.A."/>
            <person name="Quinn J."/>
            <person name="Santos M.C."/>
            <person name="Schmitzberger F.F."/>
            <person name="Sherlock G."/>
            <person name="Shah P."/>
            <person name="Silverstein K.A."/>
            <person name="Skrzypek M.S."/>
            <person name="Soll D."/>
            <person name="Staggs R."/>
            <person name="Stansfield I."/>
            <person name="Stumpf M.P."/>
            <person name="Sudbery P.E."/>
            <person name="Srikantha T."/>
            <person name="Zeng Q."/>
            <person name="Berman J."/>
            <person name="Berriman M."/>
            <person name="Heitman J."/>
            <person name="Gow N.A."/>
            <person name="Lorenz M.C."/>
            <person name="Birren B.W."/>
            <person name="Kellis M."/>
            <person name="Cuomo C.A."/>
        </authorList>
    </citation>
    <scope>NUCLEOTIDE SEQUENCE [LARGE SCALE GENOMIC DNA]</scope>
    <source>
        <strain evidence="5">ATCC MYA-3404 / T1</strain>
    </source>
</reference>
<feature type="compositionally biased region" description="Low complexity" evidence="2">
    <location>
        <begin position="250"/>
        <end position="259"/>
    </location>
</feature>
<dbReference type="InterPro" id="IPR001810">
    <property type="entry name" value="F-box_dom"/>
</dbReference>
<evidence type="ECO:0000256" key="2">
    <source>
        <dbReference type="SAM" id="MobiDB-lite"/>
    </source>
</evidence>
<dbReference type="RefSeq" id="XP_002550465.1">
    <property type="nucleotide sequence ID" value="XM_002550419.1"/>
</dbReference>
<dbReference type="InterPro" id="IPR010684">
    <property type="entry name" value="RNA_pol_II_trans_fac_SIII_A"/>
</dbReference>
<feature type="compositionally biased region" description="Polar residues" evidence="2">
    <location>
        <begin position="237"/>
        <end position="249"/>
    </location>
</feature>
<dbReference type="GeneID" id="8298116"/>
<dbReference type="InterPro" id="IPR051870">
    <property type="entry name" value="Elongin-A_domain"/>
</dbReference>
<proteinExistence type="predicted"/>
<dbReference type="GO" id="GO:0006368">
    <property type="term" value="P:transcription elongation by RNA polymerase II"/>
    <property type="evidence" value="ECO:0007669"/>
    <property type="project" value="InterPro"/>
</dbReference>
<evidence type="ECO:0000259" key="3">
    <source>
        <dbReference type="PROSITE" id="PS50181"/>
    </source>
</evidence>
<dbReference type="PANTHER" id="PTHR15141:SF76">
    <property type="entry name" value="TRANSCRIPTION ELONGATION FACTOR B POLYPEPTIDE 3"/>
    <property type="match status" value="1"/>
</dbReference>
<feature type="compositionally biased region" description="Low complexity" evidence="2">
    <location>
        <begin position="304"/>
        <end position="314"/>
    </location>
</feature>
<feature type="compositionally biased region" description="Basic residues" evidence="2">
    <location>
        <begin position="329"/>
        <end position="339"/>
    </location>
</feature>
<dbReference type="VEuPathDB" id="FungiDB:CTRG_04763"/>
<dbReference type="STRING" id="294747.C5MFC0"/>
<dbReference type="HOGENOM" id="CLU_857884_0_0_1"/>
<gene>
    <name evidence="4" type="ORF">CTRG_04763</name>
</gene>
<dbReference type="PROSITE" id="PS50181">
    <property type="entry name" value="FBOX"/>
    <property type="match status" value="1"/>
</dbReference>
<dbReference type="OrthoDB" id="21513at2759"/>
<evidence type="ECO:0000313" key="4">
    <source>
        <dbReference type="EMBL" id="EER31980.1"/>
    </source>
</evidence>
<name>C5MFC0_CANTT</name>
<keyword evidence="5" id="KW-1185">Reference proteome</keyword>
<evidence type="ECO:0000313" key="5">
    <source>
        <dbReference type="Proteomes" id="UP000002037"/>
    </source>
</evidence>
<accession>C5MFC0</accession>
<dbReference type="Gene3D" id="6.10.250.3180">
    <property type="match status" value="1"/>
</dbReference>
<dbReference type="KEGG" id="ctp:CTRG_04763"/>
<feature type="domain" description="F-box" evidence="3">
    <location>
        <begin position="31"/>
        <end position="75"/>
    </location>
</feature>